<reference evidence="8 9" key="1">
    <citation type="submission" date="2015-11" db="EMBL/GenBank/DDBJ databases">
        <title>Butyribacter intestini gen. nov., sp. nov., a butyric acid-producing bacterium of the family Lachnospiraceae isolated from the human faeces.</title>
        <authorList>
            <person name="Zou Y."/>
            <person name="Xue W."/>
            <person name="Luo G."/>
            <person name="Lv M."/>
        </authorList>
    </citation>
    <scope>NUCLEOTIDE SEQUENCE [LARGE SCALE GENOMIC DNA]</scope>
    <source>
        <strain evidence="8 9">ACET-33324</strain>
    </source>
</reference>
<evidence type="ECO:0000256" key="1">
    <source>
        <dbReference type="ARBA" id="ARBA00001966"/>
    </source>
</evidence>
<keyword evidence="6" id="KW-0472">Membrane</keyword>
<keyword evidence="6" id="KW-0812">Transmembrane</keyword>
<dbReference type="InterPro" id="IPR006638">
    <property type="entry name" value="Elp3/MiaA/NifB-like_rSAM"/>
</dbReference>
<dbReference type="PANTHER" id="PTHR43409">
    <property type="entry name" value="ANAEROBIC MAGNESIUM-PROTOPORPHYRIN IX MONOMETHYL ESTER CYCLASE-RELATED"/>
    <property type="match status" value="1"/>
</dbReference>
<dbReference type="SFLD" id="SFLDG01082">
    <property type="entry name" value="B12-binding_domain_containing"/>
    <property type="match status" value="1"/>
</dbReference>
<dbReference type="GO" id="GO:0046872">
    <property type="term" value="F:metal ion binding"/>
    <property type="evidence" value="ECO:0007669"/>
    <property type="project" value="UniProtKB-KW"/>
</dbReference>
<dbReference type="InterPro" id="IPR023404">
    <property type="entry name" value="rSAM_horseshoe"/>
</dbReference>
<dbReference type="Pfam" id="PF04055">
    <property type="entry name" value="Radical_SAM"/>
    <property type="match status" value="1"/>
</dbReference>
<evidence type="ECO:0000256" key="4">
    <source>
        <dbReference type="ARBA" id="ARBA00023004"/>
    </source>
</evidence>
<keyword evidence="9" id="KW-1185">Reference proteome</keyword>
<dbReference type="SUPFAM" id="SSF102114">
    <property type="entry name" value="Radical SAM enzymes"/>
    <property type="match status" value="1"/>
</dbReference>
<dbReference type="SMART" id="SM00729">
    <property type="entry name" value="Elp3"/>
    <property type="match status" value="1"/>
</dbReference>
<dbReference type="AlphaFoldDB" id="A0A0V8QIL8"/>
<dbReference type="OrthoDB" id="9801424at2"/>
<evidence type="ECO:0000256" key="6">
    <source>
        <dbReference type="SAM" id="Phobius"/>
    </source>
</evidence>
<dbReference type="EMBL" id="LNAM01000021">
    <property type="protein sequence ID" value="KSV60348.1"/>
    <property type="molecule type" value="Genomic_DNA"/>
</dbReference>
<keyword evidence="3" id="KW-0479">Metal-binding</keyword>
<gene>
    <name evidence="8" type="ORF">ASU35_17070</name>
</gene>
<evidence type="ECO:0000313" key="8">
    <source>
        <dbReference type="EMBL" id="KSV60348.1"/>
    </source>
</evidence>
<dbReference type="STRING" id="290052.ASU35_17070"/>
<keyword evidence="6" id="KW-1133">Transmembrane helix</keyword>
<dbReference type="Gene3D" id="3.40.50.280">
    <property type="entry name" value="Cobalamin-binding domain"/>
    <property type="match status" value="1"/>
</dbReference>
<dbReference type="InterPro" id="IPR051198">
    <property type="entry name" value="BchE-like"/>
</dbReference>
<dbReference type="PROSITE" id="PS51918">
    <property type="entry name" value="RADICAL_SAM"/>
    <property type="match status" value="1"/>
</dbReference>
<dbReference type="GO" id="GO:0003824">
    <property type="term" value="F:catalytic activity"/>
    <property type="evidence" value="ECO:0007669"/>
    <property type="project" value="InterPro"/>
</dbReference>
<evidence type="ECO:0000256" key="5">
    <source>
        <dbReference type="ARBA" id="ARBA00023014"/>
    </source>
</evidence>
<dbReference type="Proteomes" id="UP000054874">
    <property type="component" value="Unassembled WGS sequence"/>
</dbReference>
<keyword evidence="4" id="KW-0408">Iron</keyword>
<dbReference type="SFLD" id="SFLDS00029">
    <property type="entry name" value="Radical_SAM"/>
    <property type="match status" value="1"/>
</dbReference>
<dbReference type="GO" id="GO:0051536">
    <property type="term" value="F:iron-sulfur cluster binding"/>
    <property type="evidence" value="ECO:0007669"/>
    <property type="project" value="UniProtKB-KW"/>
</dbReference>
<proteinExistence type="predicted"/>
<dbReference type="RefSeq" id="WP_058351451.1">
    <property type="nucleotide sequence ID" value="NZ_CABMMD010000021.1"/>
</dbReference>
<protein>
    <recommendedName>
        <fullName evidence="7">Radical SAM core domain-containing protein</fullName>
    </recommendedName>
</protein>
<comment type="cofactor">
    <cofactor evidence="1">
        <name>[4Fe-4S] cluster</name>
        <dbReference type="ChEBI" id="CHEBI:49883"/>
    </cofactor>
</comment>
<dbReference type="InterPro" id="IPR007197">
    <property type="entry name" value="rSAM"/>
</dbReference>
<organism evidence="8 9">
    <name type="scientific">Acetivibrio ethanolgignens</name>
    <dbReference type="NCBI Taxonomy" id="290052"/>
    <lineage>
        <taxon>Bacteria</taxon>
        <taxon>Bacillati</taxon>
        <taxon>Bacillota</taxon>
        <taxon>Clostridia</taxon>
        <taxon>Eubacteriales</taxon>
        <taxon>Oscillospiraceae</taxon>
        <taxon>Acetivibrio</taxon>
    </lineage>
</organism>
<dbReference type="InterPro" id="IPR058240">
    <property type="entry name" value="rSAM_sf"/>
</dbReference>
<accession>A0A0V8QIL8</accession>
<evidence type="ECO:0000313" key="9">
    <source>
        <dbReference type="Proteomes" id="UP000054874"/>
    </source>
</evidence>
<dbReference type="Gene3D" id="3.80.30.20">
    <property type="entry name" value="tm_1862 like domain"/>
    <property type="match status" value="1"/>
</dbReference>
<keyword evidence="2" id="KW-0949">S-adenosyl-L-methionine</keyword>
<sequence>MNEKIAFIYLPFVAPMMPPLGIPVLISFLEKNGIKSNAYDLNVELYRKFLDENNIENGVCRIKHDLLEENCTEDRRYALLRFLVLEDYIKSNIKQAAKKMSPDGNIATHKELWMNTNIVSKAIEISTYGLWGLNTKSPINLSFEENFRDYIKIFSHTSWENYINWFHKRLDDICKENEYICFSLCYDNQIFFFLEAANYIRAKFKKKIVIGGPVVSSIIRKSSFNIQYDFFEHYSKYIDYLVIGDGEYPLFDLFNKRHNVNVLSYPFKVENHEDCSMQNKVPPLLTPKFSKLPLNLYFTPQLVLPLISARHCYWGRCKFCTHSVGYNEYVKYGVEDIKKCLISLGNDLGAKNFYFVDECMAPSTAKSLANWIEKNNLNISWMTDMRFEKTLANENFIKKLAKGGLKYIAFGMESANERVLKKMEKGTTREVMQNVINNCHKNNINTTLMFFFGFPTETKAEAEDTINFIINNSSKINGIGMGCFTLVPGSFVYNNPKEFGIYAIDENGYYKNTEGMSYEEIRQFFTIWNEYIKKNYYRGHPFYHRIFYLLDLDEKDKWMYPIGLTNFSNIKSLTKKEIKNVDYYLKKTVIAKKICSNDNKSGFDLIYMMDVENIVEVIICIDLKLYDSINSHSLNDGQIRKLYSLGVIE</sequence>
<feature type="domain" description="Radical SAM core" evidence="7">
    <location>
        <begin position="298"/>
        <end position="538"/>
    </location>
</feature>
<evidence type="ECO:0000256" key="2">
    <source>
        <dbReference type="ARBA" id="ARBA00022691"/>
    </source>
</evidence>
<comment type="caution">
    <text evidence="8">The sequence shown here is derived from an EMBL/GenBank/DDBJ whole genome shotgun (WGS) entry which is preliminary data.</text>
</comment>
<keyword evidence="5" id="KW-0411">Iron-sulfur</keyword>
<evidence type="ECO:0000259" key="7">
    <source>
        <dbReference type="PROSITE" id="PS51918"/>
    </source>
</evidence>
<evidence type="ECO:0000256" key="3">
    <source>
        <dbReference type="ARBA" id="ARBA00022723"/>
    </source>
</evidence>
<feature type="transmembrane region" description="Helical" evidence="6">
    <location>
        <begin position="7"/>
        <end position="29"/>
    </location>
</feature>
<name>A0A0V8QIL8_9FIRM</name>